<dbReference type="GO" id="GO:0005634">
    <property type="term" value="C:nucleus"/>
    <property type="evidence" value="ECO:0007669"/>
    <property type="project" value="UniProtKB-SubCell"/>
</dbReference>
<organism evidence="12 13">
    <name type="scientific">Ensete ventricosum</name>
    <name type="common">Abyssinian banana</name>
    <name type="synonym">Musa ensete</name>
    <dbReference type="NCBI Taxonomy" id="4639"/>
    <lineage>
        <taxon>Eukaryota</taxon>
        <taxon>Viridiplantae</taxon>
        <taxon>Streptophyta</taxon>
        <taxon>Embryophyta</taxon>
        <taxon>Tracheophyta</taxon>
        <taxon>Spermatophyta</taxon>
        <taxon>Magnoliopsida</taxon>
        <taxon>Liliopsida</taxon>
        <taxon>Zingiberales</taxon>
        <taxon>Musaceae</taxon>
        <taxon>Ensete</taxon>
    </lineage>
</organism>
<evidence type="ECO:0000313" key="12">
    <source>
        <dbReference type="EMBL" id="KAJ8459447.1"/>
    </source>
</evidence>
<evidence type="ECO:0000256" key="5">
    <source>
        <dbReference type="ARBA" id="ARBA00023015"/>
    </source>
</evidence>
<dbReference type="EMBL" id="JAQQAF010000009">
    <property type="protein sequence ID" value="KAJ8459447.1"/>
    <property type="molecule type" value="Genomic_DNA"/>
</dbReference>
<keyword evidence="3 9" id="KW-0863">Zinc-finger</keyword>
<keyword evidence="8" id="KW-0539">Nucleus</keyword>
<keyword evidence="7" id="KW-0804">Transcription</keyword>
<gene>
    <name evidence="12" type="ORF">OPV22_032373</name>
</gene>
<reference evidence="12 13" key="1">
    <citation type="submission" date="2022-12" db="EMBL/GenBank/DDBJ databases">
        <title>Chromosome-scale assembly of the Ensete ventricosum genome.</title>
        <authorList>
            <person name="Dussert Y."/>
            <person name="Stocks J."/>
            <person name="Wendawek A."/>
            <person name="Woldeyes F."/>
            <person name="Nichols R.A."/>
            <person name="Borrell J.S."/>
        </authorList>
    </citation>
    <scope>NUCLEOTIDE SEQUENCE [LARGE SCALE GENOMIC DNA]</scope>
    <source>
        <strain evidence="13">cv. Maze</strain>
        <tissue evidence="12">Seeds</tissue>
    </source>
</reference>
<comment type="caution">
    <text evidence="12">The sequence shown here is derived from an EMBL/GenBank/DDBJ whole genome shotgun (WGS) entry which is preliminary data.</text>
</comment>
<dbReference type="PROSITE" id="PS51141">
    <property type="entry name" value="ZF_SBP"/>
    <property type="match status" value="1"/>
</dbReference>
<dbReference type="Pfam" id="PF03110">
    <property type="entry name" value="SBP"/>
    <property type="match status" value="1"/>
</dbReference>
<keyword evidence="4" id="KW-0862">Zinc</keyword>
<dbReference type="Proteomes" id="UP001222027">
    <property type="component" value="Unassembled WGS sequence"/>
</dbReference>
<dbReference type="PANTHER" id="PTHR31251">
    <property type="entry name" value="SQUAMOSA PROMOTER-BINDING-LIKE PROTEIN 4"/>
    <property type="match status" value="1"/>
</dbReference>
<accession>A0AAV8PWF1</accession>
<evidence type="ECO:0000256" key="8">
    <source>
        <dbReference type="ARBA" id="ARBA00023242"/>
    </source>
</evidence>
<evidence type="ECO:0000256" key="7">
    <source>
        <dbReference type="ARBA" id="ARBA00023163"/>
    </source>
</evidence>
<dbReference type="InterPro" id="IPR036893">
    <property type="entry name" value="SBP_sf"/>
</dbReference>
<evidence type="ECO:0000256" key="1">
    <source>
        <dbReference type="ARBA" id="ARBA00004123"/>
    </source>
</evidence>
<dbReference type="GO" id="GO:0008270">
    <property type="term" value="F:zinc ion binding"/>
    <property type="evidence" value="ECO:0007669"/>
    <property type="project" value="UniProtKB-KW"/>
</dbReference>
<evidence type="ECO:0000313" key="13">
    <source>
        <dbReference type="Proteomes" id="UP001222027"/>
    </source>
</evidence>
<proteinExistence type="predicted"/>
<evidence type="ECO:0000256" key="6">
    <source>
        <dbReference type="ARBA" id="ARBA00023125"/>
    </source>
</evidence>
<protein>
    <recommendedName>
        <fullName evidence="11">SBP-type domain-containing protein</fullName>
    </recommendedName>
</protein>
<feature type="domain" description="SBP-type" evidence="11">
    <location>
        <begin position="141"/>
        <end position="218"/>
    </location>
</feature>
<dbReference type="SUPFAM" id="SSF103612">
    <property type="entry name" value="SBT domain"/>
    <property type="match status" value="1"/>
</dbReference>
<evidence type="ECO:0000256" key="2">
    <source>
        <dbReference type="ARBA" id="ARBA00022723"/>
    </source>
</evidence>
<comment type="subcellular location">
    <subcellularLocation>
        <location evidence="1">Nucleus</location>
    </subcellularLocation>
</comment>
<dbReference type="FunFam" id="4.10.1100.10:FF:000001">
    <property type="entry name" value="Squamosa promoter-binding-like protein 14"/>
    <property type="match status" value="1"/>
</dbReference>
<evidence type="ECO:0000256" key="9">
    <source>
        <dbReference type="PROSITE-ProRule" id="PRU00470"/>
    </source>
</evidence>
<evidence type="ECO:0000256" key="10">
    <source>
        <dbReference type="SAM" id="MobiDB-lite"/>
    </source>
</evidence>
<keyword evidence="6" id="KW-0238">DNA-binding</keyword>
<feature type="region of interest" description="Disordered" evidence="10">
    <location>
        <begin position="326"/>
        <end position="352"/>
    </location>
</feature>
<evidence type="ECO:0000259" key="11">
    <source>
        <dbReference type="PROSITE" id="PS51141"/>
    </source>
</evidence>
<evidence type="ECO:0000256" key="3">
    <source>
        <dbReference type="ARBA" id="ARBA00022771"/>
    </source>
</evidence>
<evidence type="ECO:0000256" key="4">
    <source>
        <dbReference type="ARBA" id="ARBA00022833"/>
    </source>
</evidence>
<name>A0AAV8PWF1_ENSVE</name>
<dbReference type="Gene3D" id="4.10.1100.10">
    <property type="entry name" value="Transcription factor, SBP-box domain"/>
    <property type="match status" value="1"/>
</dbReference>
<dbReference type="AlphaFoldDB" id="A0AAV8PWF1"/>
<dbReference type="PANTHER" id="PTHR31251:SF169">
    <property type="entry name" value="SQUAMOSA PROMOTER-BINDING-LIKE PROTEIN 8"/>
    <property type="match status" value="1"/>
</dbReference>
<keyword evidence="5" id="KW-0805">Transcription regulation</keyword>
<keyword evidence="13" id="KW-1185">Reference proteome</keyword>
<dbReference type="GO" id="GO:0003677">
    <property type="term" value="F:DNA binding"/>
    <property type="evidence" value="ECO:0007669"/>
    <property type="project" value="UniProtKB-KW"/>
</dbReference>
<sequence length="372" mass="41135">MMNRSNSAEAFVPSVVSFAGLEGNNQKRHLWDWATASHNLNAAVPTTNHATIDLQSHPIFPPAPALDCPPLLFPMNHFPFCPPPSVPDFPVAFIKTEDGIDSGGRIGLNLGQRTYFSSGDGHEMDHLFARSRGVYSLSHQPPRCQAEGCKVDLSGAKHYHRRHKVCEFHSKATVVIAHGLQQRFCQQCSRFHALAEFDEAKRSCRKRLADHNRRRRKPQLATAIAESSASVIPTANPNMEKTKQAQHITPTKSITPVYLDGISTKRSGHLRNEPAFSIRGVGGDESRGMDSNTMYQSQGTLGAMLEDKFPQQQHIFSLSESSGTFFHHHKPPLSSDSNEATQSTGGSSSHSTHFHQANLLHLGQAIFELDFM</sequence>
<dbReference type="InterPro" id="IPR044817">
    <property type="entry name" value="SBP-like"/>
</dbReference>
<dbReference type="InterPro" id="IPR004333">
    <property type="entry name" value="SBP_dom"/>
</dbReference>
<keyword evidence="2" id="KW-0479">Metal-binding</keyword>